<gene>
    <name evidence="3" type="ORF">RS83_02370</name>
</gene>
<accession>A0A0F0L6W7</accession>
<dbReference type="Proteomes" id="UP000033640">
    <property type="component" value="Unassembled WGS sequence"/>
</dbReference>
<proteinExistence type="predicted"/>
<feature type="region of interest" description="Disordered" evidence="1">
    <location>
        <begin position="209"/>
        <end position="275"/>
    </location>
</feature>
<dbReference type="AlphaFoldDB" id="A0A0F0L6W7"/>
<sequence length="512" mass="55409">MTALLDATDSQMAMLADLVSGLQAAEETISGMQAVRDGMLAMASQLAIDIAQGAEHPDYGDMAMRAVAAEIGAAQRVSDRTIEHRMAAASRLVKDLPQVWAAQGAGRITAAHARVIVDAGSQLDDSRDRAAYAVEVLAVAEVESPNRLRRDARRIAEQYQSRSLTERHRDAREQRRVWVKDLDDGMSELGVHGPSTLIHGMYDRLSQMAHRVREESKRRTKAQGSNEQNGEDADASAHDHSSEPADERTVDPADERTVDPADERTVEPTDERTVDQLRADLVADLVLTGAPTGHDSEDALLGAIHARVEVTVPVLTLIGGGCGRDDPPPAELDGQCPVDVGTARTIAGAASGWDRVLTHPISGALLAVDRYRPGDQLKRHLRARDQRCRFPTCGLAARKCDIDHNHATAEGGPTCDDNLAHFCRRHHMMKHHSPWQVVQAAGGVLEWRSPTGSVYVDRPPRQNTVRFTPTGSDTNGSDTNRSDTTASDTNRSDPTEADPTGSDTSASTLAPF</sequence>
<feature type="compositionally biased region" description="Polar residues" evidence="1">
    <location>
        <begin position="501"/>
        <end position="512"/>
    </location>
</feature>
<dbReference type="OrthoDB" id="3261064at2"/>
<dbReference type="Pfam" id="PF02720">
    <property type="entry name" value="DUF222"/>
    <property type="match status" value="1"/>
</dbReference>
<protein>
    <recommendedName>
        <fullName evidence="2">DUF222 domain-containing protein</fullName>
    </recommendedName>
</protein>
<dbReference type="RefSeq" id="WP_052679093.1">
    <property type="nucleotide sequence ID" value="NZ_JYIW01000025.1"/>
</dbReference>
<dbReference type="InterPro" id="IPR003615">
    <property type="entry name" value="HNH_nuc"/>
</dbReference>
<evidence type="ECO:0000256" key="1">
    <source>
        <dbReference type="SAM" id="MobiDB-lite"/>
    </source>
</evidence>
<dbReference type="EMBL" id="JYIW01000025">
    <property type="protein sequence ID" value="KJL28888.1"/>
    <property type="molecule type" value="Genomic_DNA"/>
</dbReference>
<evidence type="ECO:0000313" key="4">
    <source>
        <dbReference type="Proteomes" id="UP000033640"/>
    </source>
</evidence>
<evidence type="ECO:0000259" key="2">
    <source>
        <dbReference type="Pfam" id="PF02720"/>
    </source>
</evidence>
<reference evidence="3 4" key="1">
    <citation type="submission" date="2015-02" db="EMBL/GenBank/DDBJ databases">
        <title>Draft genome sequences of ten Microbacterium spp. with emphasis on heavy metal contaminated environments.</title>
        <authorList>
            <person name="Corretto E."/>
        </authorList>
    </citation>
    <scope>NUCLEOTIDE SEQUENCE [LARGE SCALE GENOMIC DNA]</scope>
    <source>
        <strain evidence="3 4">BEL4b</strain>
    </source>
</reference>
<feature type="region of interest" description="Disordered" evidence="1">
    <location>
        <begin position="452"/>
        <end position="512"/>
    </location>
</feature>
<dbReference type="InterPro" id="IPR003870">
    <property type="entry name" value="DUF222"/>
</dbReference>
<comment type="caution">
    <text evidence="3">The sequence shown here is derived from an EMBL/GenBank/DDBJ whole genome shotgun (WGS) entry which is preliminary data.</text>
</comment>
<feature type="domain" description="DUF222" evidence="2">
    <location>
        <begin position="33"/>
        <end position="385"/>
    </location>
</feature>
<feature type="compositionally biased region" description="Polar residues" evidence="1">
    <location>
        <begin position="461"/>
        <end position="489"/>
    </location>
</feature>
<dbReference type="CDD" id="cd00085">
    <property type="entry name" value="HNHc"/>
    <property type="match status" value="1"/>
</dbReference>
<evidence type="ECO:0000313" key="3">
    <source>
        <dbReference type="EMBL" id="KJL28888.1"/>
    </source>
</evidence>
<dbReference type="Gene3D" id="1.10.30.50">
    <property type="match status" value="1"/>
</dbReference>
<name>A0A0F0L6W7_9MICO</name>
<dbReference type="PATRIC" id="fig|82380.11.peg.2407"/>
<feature type="compositionally biased region" description="Basic and acidic residues" evidence="1">
    <location>
        <begin position="235"/>
        <end position="275"/>
    </location>
</feature>
<organism evidence="3 4">
    <name type="scientific">Microbacterium oxydans</name>
    <dbReference type="NCBI Taxonomy" id="82380"/>
    <lineage>
        <taxon>Bacteria</taxon>
        <taxon>Bacillati</taxon>
        <taxon>Actinomycetota</taxon>
        <taxon>Actinomycetes</taxon>
        <taxon>Micrococcales</taxon>
        <taxon>Microbacteriaceae</taxon>
        <taxon>Microbacterium</taxon>
    </lineage>
</organism>